<evidence type="ECO:0000313" key="7">
    <source>
        <dbReference type="EMBL" id="QEY71559.1"/>
    </source>
</evidence>
<dbReference type="GO" id="GO:0022857">
    <property type="term" value="F:transmembrane transporter activity"/>
    <property type="evidence" value="ECO:0007669"/>
    <property type="project" value="InterPro"/>
</dbReference>
<feature type="transmembrane region" description="Helical" evidence="6">
    <location>
        <begin position="278"/>
        <end position="302"/>
    </location>
</feature>
<evidence type="ECO:0000256" key="5">
    <source>
        <dbReference type="ARBA" id="ARBA00023136"/>
    </source>
</evidence>
<dbReference type="OrthoDB" id="9762947at2"/>
<evidence type="ECO:0000256" key="2">
    <source>
        <dbReference type="ARBA" id="ARBA00022475"/>
    </source>
</evidence>
<keyword evidence="4 6" id="KW-1133">Transmembrane helix</keyword>
<dbReference type="Proteomes" id="UP000326659">
    <property type="component" value="Chromosome"/>
</dbReference>
<comment type="subcellular location">
    <subcellularLocation>
        <location evidence="1">Cell membrane</location>
        <topology evidence="1">Multi-pass membrane protein</topology>
    </subcellularLocation>
</comment>
<evidence type="ECO:0000256" key="3">
    <source>
        <dbReference type="ARBA" id="ARBA00022692"/>
    </source>
</evidence>
<dbReference type="RefSeq" id="WP_151187010.1">
    <property type="nucleotide sequence ID" value="NZ_CP043626.1"/>
</dbReference>
<feature type="transmembrane region" description="Helical" evidence="6">
    <location>
        <begin position="37"/>
        <end position="59"/>
    </location>
</feature>
<proteinExistence type="predicted"/>
<dbReference type="PIRSF" id="PIRSF006060">
    <property type="entry name" value="AA_transporter"/>
    <property type="match status" value="1"/>
</dbReference>
<feature type="transmembrane region" description="Helical" evidence="6">
    <location>
        <begin position="117"/>
        <end position="136"/>
    </location>
</feature>
<evidence type="ECO:0000256" key="4">
    <source>
        <dbReference type="ARBA" id="ARBA00022989"/>
    </source>
</evidence>
<dbReference type="EMBL" id="CP043626">
    <property type="protein sequence ID" value="QEY71559.1"/>
    <property type="molecule type" value="Genomic_DNA"/>
</dbReference>
<reference evidence="7 8" key="1">
    <citation type="submission" date="2019-09" db="EMBL/GenBank/DDBJ databases">
        <title>Prosopis cineraria nodule microbiome.</title>
        <authorList>
            <person name="Chaluvadi S.R."/>
            <person name="Ali R."/>
            <person name="Wang X."/>
        </authorList>
    </citation>
    <scope>NUCLEOTIDE SEQUENCE [LARGE SCALE GENOMIC DNA]</scope>
    <source>
        <strain evidence="7 8">BG1</strain>
    </source>
</reference>
<feature type="transmembrane region" description="Helical" evidence="6">
    <location>
        <begin position="185"/>
        <end position="208"/>
    </location>
</feature>
<keyword evidence="8" id="KW-1185">Reference proteome</keyword>
<evidence type="ECO:0000256" key="6">
    <source>
        <dbReference type="SAM" id="Phobius"/>
    </source>
</evidence>
<name>A0A9X7R3S5_PSEDE</name>
<feature type="transmembrane region" description="Helical" evidence="6">
    <location>
        <begin position="229"/>
        <end position="251"/>
    </location>
</feature>
<protein>
    <submittedName>
        <fullName evidence="7">Amino acid permease</fullName>
    </submittedName>
</protein>
<feature type="transmembrane region" description="Helical" evidence="6">
    <location>
        <begin position="71"/>
        <end position="97"/>
    </location>
</feature>
<sequence>MLKQGVLRWPQIAGLGISLVIAGQFSGWNYGLASSGWANMLVATLLMAVLCGGLALCVCELSTARPHAGGVFAYAQLAFGPFVGYLVGAACALALTIGTGAAANFLAAYMESVFGFGGWPVRIGLFAVIIGIHIVGVGEALGLTLLAGAVAAIALLAFGGAMLPHVHWENLLATSGSPLPNASSALPGVSVAGVFACVPFAIWMFICLEQVASAAEEAAEPGRSMPRGIIAAVATLLLTALTVVISAPGAAGVEVVGNAGDPLYAAMTHGGLYGERDWLPLLVGSGAVCGLLATFFSVVFSASRQLFALARDGFFPAALARTNRRGSPYVALLVLTVIGLPLTLVPPEKLLLCIVLLLGSCHLVLFAAYLRLHRTQPGLVRPFRLRGGPLVASVGMLLTLVVIAACFQLEVAMLSALAPVVAALILNYLLRAASRAGKPLENAENV</sequence>
<feature type="transmembrane region" description="Helical" evidence="6">
    <location>
        <begin position="350"/>
        <end position="371"/>
    </location>
</feature>
<accession>A0A9X7R3S5</accession>
<dbReference type="GO" id="GO:0005886">
    <property type="term" value="C:plasma membrane"/>
    <property type="evidence" value="ECO:0007669"/>
    <property type="project" value="UniProtKB-SubCell"/>
</dbReference>
<dbReference type="InterPro" id="IPR050367">
    <property type="entry name" value="APC_superfamily"/>
</dbReference>
<dbReference type="Pfam" id="PF13520">
    <property type="entry name" value="AA_permease_2"/>
    <property type="match status" value="1"/>
</dbReference>
<feature type="transmembrane region" description="Helical" evidence="6">
    <location>
        <begin position="326"/>
        <end position="344"/>
    </location>
</feature>
<keyword evidence="5 6" id="KW-0472">Membrane</keyword>
<evidence type="ECO:0000256" key="1">
    <source>
        <dbReference type="ARBA" id="ARBA00004651"/>
    </source>
</evidence>
<dbReference type="InterPro" id="IPR002293">
    <property type="entry name" value="AA/rel_permease1"/>
</dbReference>
<organism evidence="7 8">
    <name type="scientific">Pseudomonas denitrificans</name>
    <dbReference type="NCBI Taxonomy" id="43306"/>
    <lineage>
        <taxon>Bacteria</taxon>
        <taxon>Pseudomonadati</taxon>
        <taxon>Pseudomonadota</taxon>
        <taxon>Gammaproteobacteria</taxon>
        <taxon>Pseudomonadales</taxon>
        <taxon>Pseudomonadaceae</taxon>
        <taxon>Halopseudomonas</taxon>
    </lineage>
</organism>
<dbReference type="AlphaFoldDB" id="A0A9X7R3S5"/>
<keyword evidence="2" id="KW-1003">Cell membrane</keyword>
<feature type="transmembrane region" description="Helical" evidence="6">
    <location>
        <begin position="12"/>
        <end position="31"/>
    </location>
</feature>
<dbReference type="KEGG" id="pden:F1C79_07915"/>
<evidence type="ECO:0000313" key="8">
    <source>
        <dbReference type="Proteomes" id="UP000326659"/>
    </source>
</evidence>
<dbReference type="Gene3D" id="1.20.1740.10">
    <property type="entry name" value="Amino acid/polyamine transporter I"/>
    <property type="match status" value="1"/>
</dbReference>
<feature type="transmembrane region" description="Helical" evidence="6">
    <location>
        <begin position="383"/>
        <end position="405"/>
    </location>
</feature>
<feature type="transmembrane region" description="Helical" evidence="6">
    <location>
        <begin position="143"/>
        <end position="165"/>
    </location>
</feature>
<dbReference type="PANTHER" id="PTHR42770">
    <property type="entry name" value="AMINO ACID TRANSPORTER-RELATED"/>
    <property type="match status" value="1"/>
</dbReference>
<feature type="transmembrane region" description="Helical" evidence="6">
    <location>
        <begin position="411"/>
        <end position="430"/>
    </location>
</feature>
<gene>
    <name evidence="7" type="ORF">F1C79_07915</name>
</gene>
<dbReference type="PANTHER" id="PTHR42770:SF7">
    <property type="entry name" value="MEMBRANE PROTEIN"/>
    <property type="match status" value="1"/>
</dbReference>
<keyword evidence="3 6" id="KW-0812">Transmembrane</keyword>